<sequence>MIRLIFCDVDGTLVQDNDQGEYTISVENLQEINKTMNSGVHFALATGRPADFVPRTYGRQFSFDTVAYSGAYVTASQKLIYESVFTLEEARHIHAVLENQPAELLCITNQNDYCFADRKQEYIDEFSDPDNVPDHREILPWTLSELTRRKPEQTFVSLVILAHQPEILKQLAEQAARLGYDPVMTRHDGISVMKPGVNKASGIQKIAALNHVPLYEIAVLGDSINDLEMFDLIEESYAMEKSNPEILARAKYIVRDVAEALRRIQEKNREEQEMSKC</sequence>
<dbReference type="EMBL" id="QRUP01000021">
    <property type="protein sequence ID" value="RGR70293.1"/>
    <property type="molecule type" value="Genomic_DNA"/>
</dbReference>
<dbReference type="InterPro" id="IPR023214">
    <property type="entry name" value="HAD_sf"/>
</dbReference>
<dbReference type="InterPro" id="IPR006379">
    <property type="entry name" value="HAD-SF_hydro_IIB"/>
</dbReference>
<dbReference type="GeneID" id="83016554"/>
<dbReference type="RefSeq" id="WP_117895797.1">
    <property type="nucleotide sequence ID" value="NZ_CABJCV010000021.1"/>
</dbReference>
<dbReference type="NCBIfam" id="TIGR01484">
    <property type="entry name" value="HAD-SF-IIB"/>
    <property type="match status" value="1"/>
</dbReference>
<dbReference type="GO" id="GO:0000287">
    <property type="term" value="F:magnesium ion binding"/>
    <property type="evidence" value="ECO:0007669"/>
    <property type="project" value="TreeGrafter"/>
</dbReference>
<gene>
    <name evidence="1" type="ORF">DWY25_14220</name>
</gene>
<dbReference type="GO" id="GO:0005829">
    <property type="term" value="C:cytosol"/>
    <property type="evidence" value="ECO:0007669"/>
    <property type="project" value="TreeGrafter"/>
</dbReference>
<dbReference type="Gene3D" id="3.30.1240.10">
    <property type="match status" value="1"/>
</dbReference>
<dbReference type="AlphaFoldDB" id="A0A412FQ71"/>
<comment type="caution">
    <text evidence="1">The sequence shown here is derived from an EMBL/GenBank/DDBJ whole genome shotgun (WGS) entry which is preliminary data.</text>
</comment>
<dbReference type="Proteomes" id="UP000284178">
    <property type="component" value="Unassembled WGS sequence"/>
</dbReference>
<reference evidence="1 2" key="1">
    <citation type="submission" date="2018-08" db="EMBL/GenBank/DDBJ databases">
        <title>A genome reference for cultivated species of the human gut microbiota.</title>
        <authorList>
            <person name="Zou Y."/>
            <person name="Xue W."/>
            <person name="Luo G."/>
        </authorList>
    </citation>
    <scope>NUCLEOTIDE SEQUENCE [LARGE SCALE GENOMIC DNA]</scope>
    <source>
        <strain evidence="1 2">AF24-29</strain>
    </source>
</reference>
<name>A0A412FQ71_9FIRM</name>
<dbReference type="PANTHER" id="PTHR10000">
    <property type="entry name" value="PHOSPHOSERINE PHOSPHATASE"/>
    <property type="match status" value="1"/>
</dbReference>
<accession>A0A412FQ71</accession>
<keyword evidence="2" id="KW-1185">Reference proteome</keyword>
<dbReference type="Gene3D" id="3.40.50.1000">
    <property type="entry name" value="HAD superfamily/HAD-like"/>
    <property type="match status" value="1"/>
</dbReference>
<evidence type="ECO:0000313" key="1">
    <source>
        <dbReference type="EMBL" id="RGR70293.1"/>
    </source>
</evidence>
<organism evidence="1 2">
    <name type="scientific">Holdemania filiformis</name>
    <dbReference type="NCBI Taxonomy" id="61171"/>
    <lineage>
        <taxon>Bacteria</taxon>
        <taxon>Bacillati</taxon>
        <taxon>Bacillota</taxon>
        <taxon>Erysipelotrichia</taxon>
        <taxon>Erysipelotrichales</taxon>
        <taxon>Erysipelotrichaceae</taxon>
        <taxon>Holdemania</taxon>
    </lineage>
</organism>
<dbReference type="GO" id="GO:0016791">
    <property type="term" value="F:phosphatase activity"/>
    <property type="evidence" value="ECO:0007669"/>
    <property type="project" value="TreeGrafter"/>
</dbReference>
<dbReference type="Pfam" id="PF08282">
    <property type="entry name" value="Hydrolase_3"/>
    <property type="match status" value="1"/>
</dbReference>
<dbReference type="SUPFAM" id="SSF56784">
    <property type="entry name" value="HAD-like"/>
    <property type="match status" value="1"/>
</dbReference>
<evidence type="ECO:0000313" key="2">
    <source>
        <dbReference type="Proteomes" id="UP000284178"/>
    </source>
</evidence>
<dbReference type="InterPro" id="IPR036412">
    <property type="entry name" value="HAD-like_sf"/>
</dbReference>
<protein>
    <submittedName>
        <fullName evidence="1">HAD family phosphatase</fullName>
    </submittedName>
</protein>
<dbReference type="PANTHER" id="PTHR10000:SF8">
    <property type="entry name" value="HAD SUPERFAMILY HYDROLASE-LIKE, TYPE 3"/>
    <property type="match status" value="1"/>
</dbReference>
<proteinExistence type="predicted"/>